<evidence type="ECO:0000256" key="1">
    <source>
        <dbReference type="ARBA" id="ARBA00011245"/>
    </source>
</evidence>
<keyword evidence="3 5" id="KW-0732">Signal</keyword>
<feature type="chain" id="PRO_5001826405" description="Outer membrane lipoprotein carrier protein LolA" evidence="5">
    <location>
        <begin position="17"/>
        <end position="200"/>
    </location>
</feature>
<evidence type="ECO:0000256" key="5">
    <source>
        <dbReference type="SAM" id="SignalP"/>
    </source>
</evidence>
<dbReference type="SUPFAM" id="SSF89392">
    <property type="entry name" value="Prokaryotic lipoproteins and lipoprotein localization factors"/>
    <property type="match status" value="1"/>
</dbReference>
<keyword evidence="4" id="KW-0653">Protein transport</keyword>
<keyword evidence="7" id="KW-1185">Reference proteome</keyword>
<name>A0A087MLU4_9GAMM</name>
<evidence type="ECO:0000256" key="2">
    <source>
        <dbReference type="ARBA" id="ARBA00022448"/>
    </source>
</evidence>
<dbReference type="EMBL" id="AVCJ01000001">
    <property type="protein sequence ID" value="KFL37847.1"/>
    <property type="molecule type" value="Genomic_DNA"/>
</dbReference>
<evidence type="ECO:0000313" key="7">
    <source>
        <dbReference type="Proteomes" id="UP000029085"/>
    </source>
</evidence>
<reference evidence="6 7" key="2">
    <citation type="journal article" date="2015" name="Stand. Genomic Sci.">
        <title>High quality draft genomic sequence of Arenimonas donghaensis DSM 18148(T).</title>
        <authorList>
            <person name="Chen F."/>
            <person name="Wang H."/>
            <person name="Cao Y."/>
            <person name="Li X."/>
            <person name="Wang G."/>
        </authorList>
    </citation>
    <scope>NUCLEOTIDE SEQUENCE [LARGE SCALE GENOMIC DNA]</scope>
    <source>
        <strain evidence="6 7">HO3-R19</strain>
    </source>
</reference>
<keyword evidence="2" id="KW-0813">Transport</keyword>
<evidence type="ECO:0000256" key="4">
    <source>
        <dbReference type="ARBA" id="ARBA00022927"/>
    </source>
</evidence>
<dbReference type="Proteomes" id="UP000029085">
    <property type="component" value="Unassembled WGS sequence"/>
</dbReference>
<gene>
    <name evidence="6" type="ORF">N788_01380</name>
</gene>
<comment type="subunit">
    <text evidence="1">Monomer.</text>
</comment>
<accession>A0A087MLU4</accession>
<organism evidence="6 7">
    <name type="scientific">Arenimonas donghaensis DSM 18148 = HO3-R19</name>
    <dbReference type="NCBI Taxonomy" id="1121014"/>
    <lineage>
        <taxon>Bacteria</taxon>
        <taxon>Pseudomonadati</taxon>
        <taxon>Pseudomonadota</taxon>
        <taxon>Gammaproteobacteria</taxon>
        <taxon>Lysobacterales</taxon>
        <taxon>Lysobacteraceae</taxon>
        <taxon>Arenimonas</taxon>
    </lineage>
</organism>
<sequence length="200" mass="21671">MVCLACLLWLAAPVSAADVAAGVRERLEQPTVLRGRFEQEKQVQGFKNPLRSSGDFLLLREHGIAWDTTAPFASNAVLTRQRMATRLPDGSEQVLIDAAEGPAASATASLLMALVAGDLDVLAERFDIRETLHGSAAWELHLVPKEAALQRVFSGLRLAGDRHVREVLIEEAGGDRTRVRLLDLASDPPAPSDAEVARFD</sequence>
<dbReference type="STRING" id="1121014.N788_01380"/>
<reference evidence="7" key="1">
    <citation type="submission" date="2013-08" db="EMBL/GenBank/DDBJ databases">
        <title>Genome sequencing of Arenimonas donghaensis.</title>
        <authorList>
            <person name="Chen F."/>
            <person name="Wang G."/>
        </authorList>
    </citation>
    <scope>NUCLEOTIDE SEQUENCE [LARGE SCALE GENOMIC DNA]</scope>
    <source>
        <strain evidence="7">HO3-R19</strain>
    </source>
</reference>
<evidence type="ECO:0000256" key="3">
    <source>
        <dbReference type="ARBA" id="ARBA00022729"/>
    </source>
</evidence>
<dbReference type="CDD" id="cd16325">
    <property type="entry name" value="LolA"/>
    <property type="match status" value="1"/>
</dbReference>
<protein>
    <recommendedName>
        <fullName evidence="8">Outer membrane lipoprotein carrier protein LolA</fullName>
    </recommendedName>
</protein>
<evidence type="ECO:0008006" key="8">
    <source>
        <dbReference type="Google" id="ProtNLM"/>
    </source>
</evidence>
<dbReference type="PATRIC" id="fig|1121014.3.peg.264"/>
<feature type="signal peptide" evidence="5">
    <location>
        <begin position="1"/>
        <end position="16"/>
    </location>
</feature>
<proteinExistence type="predicted"/>
<dbReference type="AlphaFoldDB" id="A0A087MLU4"/>
<evidence type="ECO:0000313" key="6">
    <source>
        <dbReference type="EMBL" id="KFL37847.1"/>
    </source>
</evidence>
<dbReference type="InterPro" id="IPR029046">
    <property type="entry name" value="LolA/LolB/LppX"/>
</dbReference>
<comment type="caution">
    <text evidence="6">The sequence shown here is derived from an EMBL/GenBank/DDBJ whole genome shotgun (WGS) entry which is preliminary data.</text>
</comment>
<dbReference type="InterPro" id="IPR004564">
    <property type="entry name" value="OM_lipoprot_carrier_LolA-like"/>
</dbReference>
<dbReference type="Gene3D" id="2.50.20.10">
    <property type="entry name" value="Lipoprotein localisation LolA/LolB/LppX"/>
    <property type="match status" value="1"/>
</dbReference>
<dbReference type="Pfam" id="PF03548">
    <property type="entry name" value="LolA"/>
    <property type="match status" value="1"/>
</dbReference>
<dbReference type="GO" id="GO:0015031">
    <property type="term" value="P:protein transport"/>
    <property type="evidence" value="ECO:0007669"/>
    <property type="project" value="UniProtKB-KW"/>
</dbReference>